<comment type="similarity">
    <text evidence="5">Belongs to the PNP/UDP phosphorylase family. MtnN subfamily.</text>
</comment>
<feature type="binding site" evidence="5">
    <location>
        <position position="78"/>
    </location>
    <ligand>
        <name>substrate</name>
    </ligand>
</feature>
<dbReference type="HAMAP" id="MF_01684">
    <property type="entry name" value="Salvage_MtnN"/>
    <property type="match status" value="1"/>
</dbReference>
<evidence type="ECO:0000256" key="2">
    <source>
        <dbReference type="ARBA" id="ARBA00022605"/>
    </source>
</evidence>
<evidence type="ECO:0000256" key="1">
    <source>
        <dbReference type="ARBA" id="ARBA00004945"/>
    </source>
</evidence>
<keyword evidence="7" id="KW-0326">Glycosidase</keyword>
<comment type="catalytic activity">
    <reaction evidence="5">
        <text>5'-deoxyadenosine + H2O = 5-deoxy-D-ribose + adenine</text>
        <dbReference type="Rhea" id="RHEA:29859"/>
        <dbReference type="ChEBI" id="CHEBI:15377"/>
        <dbReference type="ChEBI" id="CHEBI:16708"/>
        <dbReference type="ChEBI" id="CHEBI:17319"/>
        <dbReference type="ChEBI" id="CHEBI:149540"/>
        <dbReference type="EC" id="3.2.2.9"/>
    </reaction>
</comment>
<comment type="caution">
    <text evidence="7">The sequence shown here is derived from an EMBL/GenBank/DDBJ whole genome shotgun (WGS) entry which is preliminary data.</text>
</comment>
<keyword evidence="3 5" id="KW-0378">Hydrolase</keyword>
<dbReference type="Proteomes" id="UP001596022">
    <property type="component" value="Unassembled WGS sequence"/>
</dbReference>
<dbReference type="EMBL" id="JBHSFW010000001">
    <property type="protein sequence ID" value="MFC4618094.1"/>
    <property type="molecule type" value="Genomic_DNA"/>
</dbReference>
<comment type="pathway">
    <text evidence="1 5">Amino-acid biosynthesis; L-methionine biosynthesis via salvage pathway; S-methyl-5-thio-alpha-D-ribose 1-phosphate from S-methyl-5'-thioadenosine (hydrolase route): step 1/2.</text>
</comment>
<reference evidence="8" key="1">
    <citation type="journal article" date="2019" name="Int. J. Syst. Evol. Microbiol.">
        <title>The Global Catalogue of Microorganisms (GCM) 10K type strain sequencing project: providing services to taxonomists for standard genome sequencing and annotation.</title>
        <authorList>
            <consortium name="The Broad Institute Genomics Platform"/>
            <consortium name="The Broad Institute Genome Sequencing Center for Infectious Disease"/>
            <person name="Wu L."/>
            <person name="Ma J."/>
        </authorList>
    </citation>
    <scope>NUCLEOTIDE SEQUENCE [LARGE SCALE GENOMIC DNA]</scope>
    <source>
        <strain evidence="8">CGMCC 1.16306</strain>
    </source>
</reference>
<dbReference type="RefSeq" id="WP_376845099.1">
    <property type="nucleotide sequence ID" value="NZ_JBHSFW010000001.1"/>
</dbReference>
<evidence type="ECO:0000256" key="5">
    <source>
        <dbReference type="HAMAP-Rule" id="MF_01684"/>
    </source>
</evidence>
<evidence type="ECO:0000313" key="8">
    <source>
        <dbReference type="Proteomes" id="UP001596022"/>
    </source>
</evidence>
<dbReference type="NCBIfam" id="TIGR01704">
    <property type="entry name" value="MTA_SAH-Nsdase"/>
    <property type="match status" value="1"/>
</dbReference>
<dbReference type="Pfam" id="PF01048">
    <property type="entry name" value="PNP_UDP_1"/>
    <property type="match status" value="1"/>
</dbReference>
<dbReference type="InterPro" id="IPR035994">
    <property type="entry name" value="Nucleoside_phosphorylase_sf"/>
</dbReference>
<protein>
    <recommendedName>
        <fullName evidence="5">5'-methylthioadenosine/S-adenosylhomocysteine nucleosidase</fullName>
        <shortName evidence="5">MTA/SAH nucleosidase</shortName>
        <shortName evidence="5">MTAN</shortName>
        <ecNumber evidence="5">3.2.2.9</ecNumber>
    </recommendedName>
    <alternativeName>
        <fullName evidence="5">5'-deoxyadenosine nucleosidase</fullName>
        <shortName evidence="5">DOA nucleosidase</shortName>
        <shortName evidence="5">dAdo nucleosidase</shortName>
    </alternativeName>
    <alternativeName>
        <fullName evidence="5">5'-methylthioadenosine nucleosidase</fullName>
        <shortName evidence="5">MTA nucleosidase</shortName>
    </alternativeName>
    <alternativeName>
        <fullName evidence="5">S-adenosylhomocysteine nucleosidase</fullName>
        <shortName evidence="5">AdoHcy nucleosidase</shortName>
        <shortName evidence="5">SAH nucleosidase</shortName>
        <shortName evidence="5">SRH nucleosidase</shortName>
    </alternativeName>
</protein>
<keyword evidence="8" id="KW-1185">Reference proteome</keyword>
<dbReference type="GO" id="GO:0008782">
    <property type="term" value="F:adenosylhomocysteine nucleosidase activity"/>
    <property type="evidence" value="ECO:0007669"/>
    <property type="project" value="UniProtKB-EC"/>
</dbReference>
<keyword evidence="4 5" id="KW-0486">Methionine biosynthesis</keyword>
<proteinExistence type="inferred from homology"/>
<dbReference type="SUPFAM" id="SSF53167">
    <property type="entry name" value="Purine and uridine phosphorylases"/>
    <property type="match status" value="1"/>
</dbReference>
<comment type="catalytic activity">
    <reaction evidence="5">
        <text>S-adenosyl-L-homocysteine + H2O = S-(5-deoxy-D-ribos-5-yl)-L-homocysteine + adenine</text>
        <dbReference type="Rhea" id="RHEA:17805"/>
        <dbReference type="ChEBI" id="CHEBI:15377"/>
        <dbReference type="ChEBI" id="CHEBI:16708"/>
        <dbReference type="ChEBI" id="CHEBI:57856"/>
        <dbReference type="ChEBI" id="CHEBI:58195"/>
        <dbReference type="EC" id="3.2.2.9"/>
    </reaction>
</comment>
<sequence>MRIGIIGAMDEEVALLKNKMADGMESEVANSHFYSGKLEGTDAILVKSNIGKVNAALATALLIDRYHPDIIINTGSAGGFDTSLNIGDVVISTDIRHHDVDVTAFNYEYGQVPDMPPSFVPDPYLVEIAEKAAQKNDAEVQIVKGLIATGDSFMSDPDRVRSVKEKFPDLKAAEMEAAAIAQVCYQFGVPFVIIRSLSDIAGKDADRSFDQFLETAAKHSASLIISMIKELKKDAQKDERGKL</sequence>
<dbReference type="EC" id="3.2.2.9" evidence="5"/>
<dbReference type="Gene3D" id="3.40.50.1580">
    <property type="entry name" value="Nucleoside phosphorylase domain"/>
    <property type="match status" value="1"/>
</dbReference>
<dbReference type="CDD" id="cd09008">
    <property type="entry name" value="MTAN"/>
    <property type="match status" value="1"/>
</dbReference>
<evidence type="ECO:0000256" key="4">
    <source>
        <dbReference type="ARBA" id="ARBA00023167"/>
    </source>
</evidence>
<dbReference type="PANTHER" id="PTHR46832:SF1">
    <property type="entry name" value="5'-METHYLTHIOADENOSINE_S-ADENOSYLHOMOCYSTEINE NUCLEOSIDASE"/>
    <property type="match status" value="1"/>
</dbReference>
<dbReference type="PANTHER" id="PTHR46832">
    <property type="entry name" value="5'-METHYLTHIOADENOSINE/S-ADENOSYLHOMOCYSTEINE NUCLEOSIDASE"/>
    <property type="match status" value="1"/>
</dbReference>
<evidence type="ECO:0000256" key="3">
    <source>
        <dbReference type="ARBA" id="ARBA00022801"/>
    </source>
</evidence>
<keyword evidence="2 5" id="KW-0028">Amino-acid biosynthesis</keyword>
<organism evidence="7 8">
    <name type="scientific">Camelliibacillus cellulosilyticus</name>
    <dbReference type="NCBI Taxonomy" id="2174486"/>
    <lineage>
        <taxon>Bacteria</taxon>
        <taxon>Bacillati</taxon>
        <taxon>Bacillota</taxon>
        <taxon>Bacilli</taxon>
        <taxon>Bacillales</taxon>
        <taxon>Sporolactobacillaceae</taxon>
        <taxon>Camelliibacillus</taxon>
    </lineage>
</organism>
<comment type="catalytic activity">
    <reaction evidence="5">
        <text>S-methyl-5'-thioadenosine + H2O = 5-(methylsulfanyl)-D-ribose + adenine</text>
        <dbReference type="Rhea" id="RHEA:13617"/>
        <dbReference type="ChEBI" id="CHEBI:15377"/>
        <dbReference type="ChEBI" id="CHEBI:16708"/>
        <dbReference type="ChEBI" id="CHEBI:17509"/>
        <dbReference type="ChEBI" id="CHEBI:78440"/>
        <dbReference type="EC" id="3.2.2.9"/>
    </reaction>
</comment>
<feature type="active site" description="Proton acceptor" evidence="5">
    <location>
        <position position="12"/>
    </location>
</feature>
<feature type="active site" description="Proton donor" evidence="5">
    <location>
        <position position="199"/>
    </location>
</feature>
<comment type="function">
    <text evidence="5">Catalyzes the irreversible cleavage of the glycosidic bond in both 5'-methylthioadenosine (MTA) and S-adenosylhomocysteine (SAH/AdoHcy) to adenine and the corresponding thioribose, 5'-methylthioribose and S-ribosylhomocysteine, respectively. Also cleaves 5'-deoxyadenosine, a toxic by-product of radical S-adenosylmethionine (SAM) enzymes, into 5-deoxyribose and adenine.</text>
</comment>
<dbReference type="InterPro" id="IPR000845">
    <property type="entry name" value="Nucleoside_phosphorylase_d"/>
</dbReference>
<dbReference type="GO" id="GO:0008930">
    <property type="term" value="F:methylthioadenosine nucleosidase activity"/>
    <property type="evidence" value="ECO:0007669"/>
    <property type="project" value="UniProtKB-EC"/>
</dbReference>
<gene>
    <name evidence="5 7" type="primary">mtnN</name>
    <name evidence="7" type="ORF">ACFO4N_05045</name>
</gene>
<feature type="binding site" evidence="5">
    <location>
        <begin position="175"/>
        <end position="176"/>
    </location>
    <ligand>
        <name>substrate</name>
    </ligand>
</feature>
<dbReference type="InterPro" id="IPR010049">
    <property type="entry name" value="MTA_SAH_Nsdase"/>
</dbReference>
<evidence type="ECO:0000313" key="7">
    <source>
        <dbReference type="EMBL" id="MFC4618094.1"/>
    </source>
</evidence>
<evidence type="ECO:0000259" key="6">
    <source>
        <dbReference type="Pfam" id="PF01048"/>
    </source>
</evidence>
<feature type="domain" description="Nucleoside phosphorylase" evidence="6">
    <location>
        <begin position="2"/>
        <end position="228"/>
    </location>
</feature>
<accession>A0ABV9GLP3</accession>
<name>A0ABV9GLP3_9BACL</name>
<feature type="binding site" evidence="5">
    <location>
        <position position="154"/>
    </location>
    <ligand>
        <name>substrate</name>
    </ligand>
</feature>
<dbReference type="NCBIfam" id="NF004079">
    <property type="entry name" value="PRK05584.1"/>
    <property type="match status" value="1"/>
</dbReference>